<evidence type="ECO:0000313" key="3">
    <source>
        <dbReference type="RefSeq" id="XP_016694384.2"/>
    </source>
</evidence>
<protein>
    <recommendedName>
        <fullName evidence="1">DUF7745 domain-containing protein</fullName>
    </recommendedName>
</protein>
<dbReference type="PANTHER" id="PTHR48200">
    <property type="entry name" value="PROTEIN, PUTATIVE-RELATED"/>
    <property type="match status" value="1"/>
</dbReference>
<dbReference type="KEGG" id="ghi:107910990"/>
<dbReference type="PaxDb" id="3635-A0A1U8K1F0"/>
<dbReference type="GeneID" id="107910990"/>
<dbReference type="RefSeq" id="XP_016694384.2">
    <property type="nucleotide sequence ID" value="XM_016838895.2"/>
</dbReference>
<evidence type="ECO:0000313" key="2">
    <source>
        <dbReference type="Proteomes" id="UP000818029"/>
    </source>
</evidence>
<dbReference type="PANTHER" id="PTHR48200:SF1">
    <property type="entry name" value="AMINOTRANSFERASE-LIKE PLANT MOBILE DOMAIN-CONTAINING PROTEIN"/>
    <property type="match status" value="1"/>
</dbReference>
<proteinExistence type="predicted"/>
<gene>
    <name evidence="3" type="primary">LOC107910990</name>
</gene>
<dbReference type="Pfam" id="PF24924">
    <property type="entry name" value="DUF7745"/>
    <property type="match status" value="1"/>
</dbReference>
<evidence type="ECO:0000259" key="1">
    <source>
        <dbReference type="Pfam" id="PF24924"/>
    </source>
</evidence>
<reference evidence="2" key="1">
    <citation type="journal article" date="2020" name="Nat. Genet.">
        <title>Genomic diversifications of five Gossypium allopolyploid species and their impact on cotton improvement.</title>
        <authorList>
            <person name="Chen Z.J."/>
            <person name="Sreedasyam A."/>
            <person name="Ando A."/>
            <person name="Song Q."/>
            <person name="De Santiago L.M."/>
            <person name="Hulse-Kemp A.M."/>
            <person name="Ding M."/>
            <person name="Ye W."/>
            <person name="Kirkbride R.C."/>
            <person name="Jenkins J."/>
            <person name="Plott C."/>
            <person name="Lovell J."/>
            <person name="Lin Y.M."/>
            <person name="Vaughn R."/>
            <person name="Liu B."/>
            <person name="Simpson S."/>
            <person name="Scheffler B.E."/>
            <person name="Wen L."/>
            <person name="Saski C.A."/>
            <person name="Grover C.E."/>
            <person name="Hu G."/>
            <person name="Conover J.L."/>
            <person name="Carlson J.W."/>
            <person name="Shu S."/>
            <person name="Boston L.B."/>
            <person name="Williams M."/>
            <person name="Peterson D.G."/>
            <person name="McGee K."/>
            <person name="Jones D.C."/>
            <person name="Wendel J.F."/>
            <person name="Stelly D.M."/>
            <person name="Grimwood J."/>
            <person name="Schmutz J."/>
        </authorList>
    </citation>
    <scope>NUCLEOTIDE SEQUENCE [LARGE SCALE GENOMIC DNA]</scope>
    <source>
        <strain evidence="2">cv. TM-1</strain>
    </source>
</reference>
<keyword evidence="2" id="KW-1185">Reference proteome</keyword>
<reference evidence="3" key="2">
    <citation type="submission" date="2025-08" db="UniProtKB">
        <authorList>
            <consortium name="RefSeq"/>
        </authorList>
    </citation>
    <scope>IDENTIFICATION</scope>
</reference>
<dbReference type="AlphaFoldDB" id="A0A1U8K1F0"/>
<sequence length="455" mass="53612">MESEFLNKVKDNAVIRIWSERSQLEKGDSLTMGHASELWDYTSINVTQNNLQELKEIWAQWDDEVKQLFYCNYGDLPYLLDINVDEHLFRALAQFWNSTYSCFTFGKVDMVPTVEEYTTLLRCPRIQMDKIYYRAANVLTFTKKLTRITRMSEQWVTARIKQKGKNRCIPWRSLRDQILAHPDTKKKVDVFALSMYGLVIFPKALGHIDEVVTDLFDQLDRRVTPVPAILAETFRSLSACRRTGEGRFVGCAQLLLVWFHSHFWKVDKFSYQVFSENYSPLKELATTSRRDDITEEKWMTILQNLRDEDVEWRASWMVPDEILYRCGDFDWVPLLGIWGAVGYAPLLVLRQYKSRQFVPVTQGLAECEFSYKGNNYMGKIREMYSAWKQIHQMKRIAVGATTTPEYHGWRSKRINDNIPKPREECGYSIEEHLRVVPSELEIIKQDFEKRSSEFR</sequence>
<dbReference type="Proteomes" id="UP000818029">
    <property type="component" value="Chromosome D11"/>
</dbReference>
<dbReference type="InterPro" id="IPR056647">
    <property type="entry name" value="DUF7745"/>
</dbReference>
<feature type="domain" description="DUF7745" evidence="1">
    <location>
        <begin position="57"/>
        <end position="414"/>
    </location>
</feature>
<name>A0A1U8K1F0_GOSHI</name>
<organism evidence="2 3">
    <name type="scientific">Gossypium hirsutum</name>
    <name type="common">Upland cotton</name>
    <name type="synonym">Gossypium mexicanum</name>
    <dbReference type="NCBI Taxonomy" id="3635"/>
    <lineage>
        <taxon>Eukaryota</taxon>
        <taxon>Viridiplantae</taxon>
        <taxon>Streptophyta</taxon>
        <taxon>Embryophyta</taxon>
        <taxon>Tracheophyta</taxon>
        <taxon>Spermatophyta</taxon>
        <taxon>Magnoliopsida</taxon>
        <taxon>eudicotyledons</taxon>
        <taxon>Gunneridae</taxon>
        <taxon>Pentapetalae</taxon>
        <taxon>rosids</taxon>
        <taxon>malvids</taxon>
        <taxon>Malvales</taxon>
        <taxon>Malvaceae</taxon>
        <taxon>Malvoideae</taxon>
        <taxon>Gossypium</taxon>
    </lineage>
</organism>
<accession>A0A1U8K1F0</accession>